<dbReference type="RefSeq" id="WP_073333852.1">
    <property type="nucleotide sequence ID" value="NZ_FQYO01000007.1"/>
</dbReference>
<evidence type="ECO:0000256" key="1">
    <source>
        <dbReference type="SAM" id="MobiDB-lite"/>
    </source>
</evidence>
<dbReference type="EMBL" id="FQYO01000007">
    <property type="protein sequence ID" value="SHJ24380.1"/>
    <property type="molecule type" value="Genomic_DNA"/>
</dbReference>
<dbReference type="OrthoDB" id="2086138at2"/>
<feature type="region of interest" description="Disordered" evidence="1">
    <location>
        <begin position="1"/>
        <end position="34"/>
    </location>
</feature>
<evidence type="ECO:0000259" key="2">
    <source>
        <dbReference type="Pfam" id="PF18932"/>
    </source>
</evidence>
<evidence type="ECO:0000313" key="4">
    <source>
        <dbReference type="Proteomes" id="UP000184292"/>
    </source>
</evidence>
<accession>A0A1M6HQ92</accession>
<feature type="compositionally biased region" description="Basic and acidic residues" evidence="1">
    <location>
        <begin position="1"/>
        <end position="12"/>
    </location>
</feature>
<dbReference type="AlphaFoldDB" id="A0A1M6HQ92"/>
<dbReference type="InterPro" id="IPR043736">
    <property type="entry name" value="DUF5681"/>
</dbReference>
<dbReference type="Proteomes" id="UP000184292">
    <property type="component" value="Unassembled WGS sequence"/>
</dbReference>
<proteinExistence type="predicted"/>
<dbReference type="Pfam" id="PF18932">
    <property type="entry name" value="DUF5681"/>
    <property type="match status" value="1"/>
</dbReference>
<keyword evidence="4" id="KW-1185">Reference proteome</keyword>
<sequence>MTDRKNGAKTDGRNANGTFAAGNPGRPAGARHKTTRAVEELLDGEAEALTRKAVEMALGGDATAMRLCLERIAPARKDSPITFTIPDAAEAKDAGELAKAVLASVASGELTPAEGGAVMALVDGLRRTLEMTEIEARLTALEGAK</sequence>
<reference evidence="3 4" key="1">
    <citation type="submission" date="2016-11" db="EMBL/GenBank/DDBJ databases">
        <authorList>
            <person name="Jaros S."/>
            <person name="Januszkiewicz K."/>
            <person name="Wedrychowicz H."/>
        </authorList>
    </citation>
    <scope>NUCLEOTIDE SEQUENCE [LARGE SCALE GENOMIC DNA]</scope>
    <source>
        <strain evidence="3 4">DSM 100565</strain>
    </source>
</reference>
<dbReference type="STRING" id="1447782.SAMN05444417_3293"/>
<name>A0A1M6HQ92_9RHOB</name>
<evidence type="ECO:0000313" key="3">
    <source>
        <dbReference type="EMBL" id="SHJ24380.1"/>
    </source>
</evidence>
<gene>
    <name evidence="3" type="ORF">SAMN05444417_3293</name>
</gene>
<feature type="domain" description="DUF5681" evidence="2">
    <location>
        <begin position="17"/>
        <end position="75"/>
    </location>
</feature>
<organism evidence="3 4">
    <name type="scientific">Wenxinia saemankumensis</name>
    <dbReference type="NCBI Taxonomy" id="1447782"/>
    <lineage>
        <taxon>Bacteria</taxon>
        <taxon>Pseudomonadati</taxon>
        <taxon>Pseudomonadota</taxon>
        <taxon>Alphaproteobacteria</taxon>
        <taxon>Rhodobacterales</taxon>
        <taxon>Roseobacteraceae</taxon>
        <taxon>Wenxinia</taxon>
    </lineage>
</organism>
<protein>
    <recommendedName>
        <fullName evidence="2">DUF5681 domain-containing protein</fullName>
    </recommendedName>
</protein>